<accession>A0ABQ3V297</accession>
<keyword evidence="2" id="KW-1185">Reference proteome</keyword>
<comment type="caution">
    <text evidence="1">The sequence shown here is derived from an EMBL/GenBank/DDBJ whole genome shotgun (WGS) entry which is preliminary data.</text>
</comment>
<organism evidence="1 2">
    <name type="scientific">Ktedonobacter robiniae</name>
    <dbReference type="NCBI Taxonomy" id="2778365"/>
    <lineage>
        <taxon>Bacteria</taxon>
        <taxon>Bacillati</taxon>
        <taxon>Chloroflexota</taxon>
        <taxon>Ktedonobacteria</taxon>
        <taxon>Ktedonobacterales</taxon>
        <taxon>Ktedonobacteraceae</taxon>
        <taxon>Ktedonobacter</taxon>
    </lineage>
</organism>
<proteinExistence type="predicted"/>
<evidence type="ECO:0000313" key="1">
    <source>
        <dbReference type="EMBL" id="GHO59286.1"/>
    </source>
</evidence>
<reference evidence="1 2" key="1">
    <citation type="journal article" date="2021" name="Int. J. Syst. Evol. Microbiol.">
        <title>Reticulibacter mediterranei gen. nov., sp. nov., within the new family Reticulibacteraceae fam. nov., and Ktedonospora formicarum gen. nov., sp. nov., Ktedonobacter robiniae sp. nov., Dictyobacter formicarum sp. nov. and Dictyobacter arantiisoli sp. nov., belonging to the class Ktedonobacteria.</title>
        <authorList>
            <person name="Yabe S."/>
            <person name="Zheng Y."/>
            <person name="Wang C.M."/>
            <person name="Sakai Y."/>
            <person name="Abe K."/>
            <person name="Yokota A."/>
            <person name="Donadio S."/>
            <person name="Cavaletti L."/>
            <person name="Monciardini P."/>
        </authorList>
    </citation>
    <scope>NUCLEOTIDE SEQUENCE [LARGE SCALE GENOMIC DNA]</scope>
    <source>
        <strain evidence="1 2">SOSP1-30</strain>
    </source>
</reference>
<protein>
    <submittedName>
        <fullName evidence="1">Uncharacterized protein</fullName>
    </submittedName>
</protein>
<dbReference type="RefSeq" id="WP_201375485.1">
    <property type="nucleotide sequence ID" value="NZ_BNJG01000003.1"/>
</dbReference>
<gene>
    <name evidence="1" type="ORF">KSB_77610</name>
</gene>
<dbReference type="EMBL" id="BNJG01000003">
    <property type="protein sequence ID" value="GHO59286.1"/>
    <property type="molecule type" value="Genomic_DNA"/>
</dbReference>
<name>A0ABQ3V297_9CHLR</name>
<sequence>MTGLYKKRIQITFTLEATIDDKSIHESGNDDEVKQLDLALLHQLIISSPEKADLLLADAAVNALDFYQIEGVSKEILGYPCDEGELPRYCLRDAIEQLLEPYGSEWQRICTYEKVEFNEISQSIRECFSATIIEQHVSVE</sequence>
<evidence type="ECO:0000313" key="2">
    <source>
        <dbReference type="Proteomes" id="UP000654345"/>
    </source>
</evidence>
<dbReference type="Proteomes" id="UP000654345">
    <property type="component" value="Unassembled WGS sequence"/>
</dbReference>